<dbReference type="EMBL" id="BSVA01000001">
    <property type="protein sequence ID" value="GMA91182.1"/>
    <property type="molecule type" value="Genomic_DNA"/>
</dbReference>
<dbReference type="InterPro" id="IPR036095">
    <property type="entry name" value="PTS_EIIB-like_sf"/>
</dbReference>
<dbReference type="Gene3D" id="3.30.1340.10">
    <property type="entry name" value="HPr-like"/>
    <property type="match status" value="1"/>
</dbReference>
<dbReference type="Gene3D" id="3.40.50.2300">
    <property type="match status" value="1"/>
</dbReference>
<keyword evidence="3" id="KW-0762">Sugar transport</keyword>
<evidence type="ECO:0000256" key="7">
    <source>
        <dbReference type="PROSITE-ProRule" id="PRU00423"/>
    </source>
</evidence>
<dbReference type="Pfam" id="PF00381">
    <property type="entry name" value="PTS-HPr"/>
    <property type="match status" value="1"/>
</dbReference>
<evidence type="ECO:0000256" key="2">
    <source>
        <dbReference type="ARBA" id="ARBA00022553"/>
    </source>
</evidence>
<feature type="domain" description="HPr" evidence="9">
    <location>
        <begin position="92"/>
        <end position="193"/>
    </location>
</feature>
<accession>A0ABQ6JSA0</accession>
<evidence type="ECO:0000313" key="11">
    <source>
        <dbReference type="Proteomes" id="UP001157069"/>
    </source>
</evidence>
<dbReference type="InterPro" id="IPR035895">
    <property type="entry name" value="HPr-like_sf"/>
</dbReference>
<evidence type="ECO:0000256" key="3">
    <source>
        <dbReference type="ARBA" id="ARBA00022597"/>
    </source>
</evidence>
<dbReference type="Proteomes" id="UP001157069">
    <property type="component" value="Unassembled WGS sequence"/>
</dbReference>
<dbReference type="SUPFAM" id="SSF52794">
    <property type="entry name" value="PTS system IIB component-like"/>
    <property type="match status" value="1"/>
</dbReference>
<reference evidence="11" key="1">
    <citation type="journal article" date="2019" name="Int. J. Syst. Evol. Microbiol.">
        <title>The Global Catalogue of Microorganisms (GCM) 10K type strain sequencing project: providing services to taxonomists for standard genome sequencing and annotation.</title>
        <authorList>
            <consortium name="The Broad Institute Genomics Platform"/>
            <consortium name="The Broad Institute Genome Sequencing Center for Infectious Disease"/>
            <person name="Wu L."/>
            <person name="Ma J."/>
        </authorList>
    </citation>
    <scope>NUCLEOTIDE SEQUENCE [LARGE SCALE GENOMIC DNA]</scope>
    <source>
        <strain evidence="11">NBRC 108755</strain>
    </source>
</reference>
<evidence type="ECO:0000259" key="8">
    <source>
        <dbReference type="PROSITE" id="PS51100"/>
    </source>
</evidence>
<keyword evidence="1" id="KW-0813">Transport</keyword>
<evidence type="ECO:0000256" key="1">
    <source>
        <dbReference type="ARBA" id="ARBA00022448"/>
    </source>
</evidence>
<feature type="domain" description="PTS EIIB type-3" evidence="8">
    <location>
        <begin position="1"/>
        <end position="103"/>
    </location>
</feature>
<keyword evidence="4" id="KW-0808">Transferase</keyword>
<comment type="caution">
    <text evidence="10">The sequence shown here is derived from an EMBL/GenBank/DDBJ whole genome shotgun (WGS) entry which is preliminary data.</text>
</comment>
<sequence>MRVLIVCGAGASSTFLAQRLRRAAIARGVDLTPVPTSSAAAPELVPASDVVIAGAHLGAAIAALGSAAAAADVPFVVIADAAREDGDTLLDTTLAAFAVDHGRTPDGTHGHDRLRTRLARPPRQALHAGCGGIRAPGDDRATGGKAVNAASILGIIAAGFENGDEVVLSVEGDEAERVLDELAAFLTTDHDEAAG</sequence>
<gene>
    <name evidence="10" type="ORF">GCM10025869_17110</name>
</gene>
<keyword evidence="6" id="KW-0418">Kinase</keyword>
<feature type="modified residue" description="Phosphocysteine; by EIIA" evidence="7">
    <location>
        <position position="7"/>
    </location>
</feature>
<evidence type="ECO:0000256" key="4">
    <source>
        <dbReference type="ARBA" id="ARBA00022679"/>
    </source>
</evidence>
<keyword evidence="11" id="KW-1185">Reference proteome</keyword>
<keyword evidence="2" id="KW-0597">Phosphoprotein</keyword>
<organism evidence="10 11">
    <name type="scientific">Homoserinibacter gongjuensis</name>
    <dbReference type="NCBI Taxonomy" id="1162968"/>
    <lineage>
        <taxon>Bacteria</taxon>
        <taxon>Bacillati</taxon>
        <taxon>Actinomycetota</taxon>
        <taxon>Actinomycetes</taxon>
        <taxon>Micrococcales</taxon>
        <taxon>Microbacteriaceae</taxon>
        <taxon>Homoserinibacter</taxon>
    </lineage>
</organism>
<evidence type="ECO:0008006" key="12">
    <source>
        <dbReference type="Google" id="ProtNLM"/>
    </source>
</evidence>
<evidence type="ECO:0000256" key="5">
    <source>
        <dbReference type="ARBA" id="ARBA00022683"/>
    </source>
</evidence>
<dbReference type="InterPro" id="IPR003501">
    <property type="entry name" value="PTS_EIIB_2/3"/>
</dbReference>
<dbReference type="SUPFAM" id="SSF55594">
    <property type="entry name" value="HPr-like"/>
    <property type="match status" value="1"/>
</dbReference>
<proteinExistence type="predicted"/>
<dbReference type="Pfam" id="PF02302">
    <property type="entry name" value="PTS_IIB"/>
    <property type="match status" value="1"/>
</dbReference>
<dbReference type="PROSITE" id="PS51350">
    <property type="entry name" value="PTS_HPR_DOM"/>
    <property type="match status" value="1"/>
</dbReference>
<dbReference type="PROSITE" id="PS51100">
    <property type="entry name" value="PTS_EIIB_TYPE_3"/>
    <property type="match status" value="1"/>
</dbReference>
<dbReference type="InterPro" id="IPR000032">
    <property type="entry name" value="HPr-like"/>
</dbReference>
<keyword evidence="5" id="KW-0598">Phosphotransferase system</keyword>
<evidence type="ECO:0000259" key="9">
    <source>
        <dbReference type="PROSITE" id="PS51350"/>
    </source>
</evidence>
<evidence type="ECO:0000313" key="10">
    <source>
        <dbReference type="EMBL" id="GMA91182.1"/>
    </source>
</evidence>
<evidence type="ECO:0000256" key="6">
    <source>
        <dbReference type="ARBA" id="ARBA00022777"/>
    </source>
</evidence>
<protein>
    <recommendedName>
        <fullName evidence="12">HPr family phosphocarrier protein</fullName>
    </recommendedName>
</protein>
<name>A0ABQ6JSA0_9MICO</name>
<dbReference type="InterPro" id="IPR013012">
    <property type="entry name" value="PTS_EIIB_3"/>
</dbReference>